<keyword evidence="3" id="KW-1185">Reference proteome</keyword>
<protein>
    <submittedName>
        <fullName evidence="2">Uncharacterized protein</fullName>
    </submittedName>
</protein>
<organism evidence="2 3">
    <name type="scientific">Pseudomonas meliae</name>
    <dbReference type="NCBI Taxonomy" id="86176"/>
    <lineage>
        <taxon>Bacteria</taxon>
        <taxon>Pseudomonadati</taxon>
        <taxon>Pseudomonadota</taxon>
        <taxon>Gammaproteobacteria</taxon>
        <taxon>Pseudomonadales</taxon>
        <taxon>Pseudomonadaceae</taxon>
        <taxon>Pseudomonas</taxon>
    </lineage>
</organism>
<comment type="caution">
    <text evidence="2">The sequence shown here is derived from an EMBL/GenBank/DDBJ whole genome shotgun (WGS) entry which is preliminary data.</text>
</comment>
<dbReference type="PATRIC" id="fig|86176.4.peg.1040"/>
<evidence type="ECO:0000313" key="2">
    <source>
        <dbReference type="EMBL" id="KPX91815.1"/>
    </source>
</evidence>
<accession>A0A0N8S501</accession>
<gene>
    <name evidence="2" type="ORF">ALO64_04844</name>
</gene>
<reference evidence="2 3" key="1">
    <citation type="submission" date="2015-09" db="EMBL/GenBank/DDBJ databases">
        <title>Genome announcement of multiple Pseudomonas syringae strains.</title>
        <authorList>
            <person name="Thakur S."/>
            <person name="Wang P.W."/>
            <person name="Gong Y."/>
            <person name="Weir B.S."/>
            <person name="Guttman D.S."/>
        </authorList>
    </citation>
    <scope>NUCLEOTIDE SEQUENCE [LARGE SCALE GENOMIC DNA]</scope>
    <source>
        <strain evidence="2 3">ICMP6289</strain>
    </source>
</reference>
<evidence type="ECO:0000313" key="3">
    <source>
        <dbReference type="Proteomes" id="UP000050455"/>
    </source>
</evidence>
<feature type="region of interest" description="Disordered" evidence="1">
    <location>
        <begin position="1"/>
        <end position="21"/>
    </location>
</feature>
<name>A0A0N8S501_9PSED</name>
<feature type="compositionally biased region" description="Basic and acidic residues" evidence="1">
    <location>
        <begin position="1"/>
        <end position="20"/>
    </location>
</feature>
<dbReference type="Proteomes" id="UP000050455">
    <property type="component" value="Unassembled WGS sequence"/>
</dbReference>
<evidence type="ECO:0000256" key="1">
    <source>
        <dbReference type="SAM" id="MobiDB-lite"/>
    </source>
</evidence>
<sequence>MHGSERKNGMHSTPEEDPRPKLWPRVLGSMAIVGFTVGTIIGRLQQPDPVELEQIEELPAGLALWFNEEPKYQGSTVDGAVVLNVDASGRPWTGQLRFDNRVARWKVERGEKGLVLTLLAARPLHGDWRTEKVDGRWRLEVSLREE</sequence>
<dbReference type="RefSeq" id="WP_044344854.1">
    <property type="nucleotide sequence ID" value="NZ_JYHE01000089.1"/>
</dbReference>
<dbReference type="EMBL" id="LJQT01000142">
    <property type="protein sequence ID" value="KPX91815.1"/>
    <property type="molecule type" value="Genomic_DNA"/>
</dbReference>
<dbReference type="AlphaFoldDB" id="A0A0N8S501"/>
<proteinExistence type="predicted"/>